<dbReference type="Proteomes" id="UP000317036">
    <property type="component" value="Unassembled WGS sequence"/>
</dbReference>
<proteinExistence type="predicted"/>
<keyword evidence="3" id="KW-1185">Reference proteome</keyword>
<dbReference type="NCBIfam" id="TIGR00176">
    <property type="entry name" value="mobB"/>
    <property type="match status" value="1"/>
</dbReference>
<reference evidence="2 3" key="1">
    <citation type="submission" date="2019-07" db="EMBL/GenBank/DDBJ databases">
        <authorList>
            <person name="Kim J."/>
        </authorList>
    </citation>
    <scope>NUCLEOTIDE SEQUENCE [LARGE SCALE GENOMIC DNA]</scope>
    <source>
        <strain evidence="2 3">JC52</strain>
    </source>
</reference>
<sequence length="171" mass="18835">MTKVIGIAGYSNSGKTTLITKLVPWFESHGYRVGVIKHDAHGHYSEVEGADSTQFIESGASCVAVVSPEEVRWFERKPVQLEDVVKRMEPSTDIILVEGFKREPHPKIAVFHTKEQADIIRRTAMPPIAWVTANAEDAAEAQGSVPVFHPEAVEEVGGFILGLVNEDGNHY</sequence>
<dbReference type="GO" id="GO:0005525">
    <property type="term" value="F:GTP binding"/>
    <property type="evidence" value="ECO:0007669"/>
    <property type="project" value="InterPro"/>
</dbReference>
<dbReference type="GO" id="GO:0006777">
    <property type="term" value="P:Mo-molybdopterin cofactor biosynthetic process"/>
    <property type="evidence" value="ECO:0007669"/>
    <property type="project" value="InterPro"/>
</dbReference>
<dbReference type="AlphaFoldDB" id="A0A559K800"/>
<evidence type="ECO:0000259" key="1">
    <source>
        <dbReference type="Pfam" id="PF03205"/>
    </source>
</evidence>
<dbReference type="Pfam" id="PF03205">
    <property type="entry name" value="MobB"/>
    <property type="match status" value="1"/>
</dbReference>
<gene>
    <name evidence="2" type="primary">mobB</name>
    <name evidence="2" type="ORF">FPZ49_19545</name>
</gene>
<dbReference type="CDD" id="cd03116">
    <property type="entry name" value="MobB"/>
    <property type="match status" value="1"/>
</dbReference>
<accession>A0A559K800</accession>
<dbReference type="EMBL" id="VNJI01000025">
    <property type="protein sequence ID" value="TVY08265.1"/>
    <property type="molecule type" value="Genomic_DNA"/>
</dbReference>
<dbReference type="PANTHER" id="PTHR40072:SF1">
    <property type="entry name" value="MOLYBDOPTERIN-GUANINE DINUCLEOTIDE BIOSYNTHESIS ADAPTER PROTEIN"/>
    <property type="match status" value="1"/>
</dbReference>
<name>A0A559K800_9BACL</name>
<dbReference type="RefSeq" id="WP_144850020.1">
    <property type="nucleotide sequence ID" value="NZ_VNJI01000025.1"/>
</dbReference>
<comment type="caution">
    <text evidence="2">The sequence shown here is derived from an EMBL/GenBank/DDBJ whole genome shotgun (WGS) entry which is preliminary data.</text>
</comment>
<dbReference type="SUPFAM" id="SSF52540">
    <property type="entry name" value="P-loop containing nucleoside triphosphate hydrolases"/>
    <property type="match status" value="1"/>
</dbReference>
<dbReference type="InterPro" id="IPR027417">
    <property type="entry name" value="P-loop_NTPase"/>
</dbReference>
<evidence type="ECO:0000313" key="3">
    <source>
        <dbReference type="Proteomes" id="UP000317036"/>
    </source>
</evidence>
<evidence type="ECO:0000313" key="2">
    <source>
        <dbReference type="EMBL" id="TVY08265.1"/>
    </source>
</evidence>
<dbReference type="InterPro" id="IPR052539">
    <property type="entry name" value="MGD_biosynthesis_adapter"/>
</dbReference>
<dbReference type="InterPro" id="IPR004435">
    <property type="entry name" value="MobB_dom"/>
</dbReference>
<dbReference type="Gene3D" id="3.40.50.300">
    <property type="entry name" value="P-loop containing nucleotide triphosphate hydrolases"/>
    <property type="match status" value="1"/>
</dbReference>
<dbReference type="OrthoDB" id="9786803at2"/>
<organism evidence="2 3">
    <name type="scientific">Paenibacillus cremeus</name>
    <dbReference type="NCBI Taxonomy" id="2163881"/>
    <lineage>
        <taxon>Bacteria</taxon>
        <taxon>Bacillati</taxon>
        <taxon>Bacillota</taxon>
        <taxon>Bacilli</taxon>
        <taxon>Bacillales</taxon>
        <taxon>Paenibacillaceae</taxon>
        <taxon>Paenibacillus</taxon>
    </lineage>
</organism>
<protein>
    <submittedName>
        <fullName evidence="2">Molybdopterin-guanine dinucleotide biosynthesis protein B</fullName>
    </submittedName>
</protein>
<dbReference type="PANTHER" id="PTHR40072">
    <property type="entry name" value="MOLYBDOPTERIN-GUANINE DINUCLEOTIDE BIOSYNTHESIS ADAPTER PROTEIN-RELATED"/>
    <property type="match status" value="1"/>
</dbReference>
<feature type="domain" description="Molybdopterin-guanine dinucleotide biosynthesis protein B (MobB)" evidence="1">
    <location>
        <begin position="4"/>
        <end position="119"/>
    </location>
</feature>